<evidence type="ECO:0000256" key="2">
    <source>
        <dbReference type="ARBA" id="ARBA00006176"/>
    </source>
</evidence>
<keyword evidence="7" id="KW-1185">Reference proteome</keyword>
<dbReference type="InterPro" id="IPR028133">
    <property type="entry name" value="Dynamitin"/>
</dbReference>
<accession>A0A8D0A4F9</accession>
<evidence type="ECO:0000256" key="3">
    <source>
        <dbReference type="ARBA" id="ARBA00022490"/>
    </source>
</evidence>
<comment type="similarity">
    <text evidence="2">Belongs to the dynactin subunit 2 family.</text>
</comment>
<evidence type="ECO:0000313" key="7">
    <source>
        <dbReference type="Proteomes" id="UP000694568"/>
    </source>
</evidence>
<dbReference type="GO" id="GO:0007017">
    <property type="term" value="P:microtubule-based process"/>
    <property type="evidence" value="ECO:0007669"/>
    <property type="project" value="InterPro"/>
</dbReference>
<dbReference type="Pfam" id="PF04912">
    <property type="entry name" value="Dynamitin"/>
    <property type="match status" value="1"/>
</dbReference>
<keyword evidence="3" id="KW-0963">Cytoplasm</keyword>
<dbReference type="GO" id="GO:0005737">
    <property type="term" value="C:cytoplasm"/>
    <property type="evidence" value="ECO:0007669"/>
    <property type="project" value="UniProtKB-SubCell"/>
</dbReference>
<dbReference type="AlphaFoldDB" id="A0A8D0A4F9"/>
<dbReference type="Ensembl" id="ENSSLUT00000048167.1">
    <property type="protein sequence ID" value="ENSSLUP00000046730.1"/>
    <property type="gene ID" value="ENSSLUG00000020568.1"/>
</dbReference>
<keyword evidence="4" id="KW-0243">Dynein</keyword>
<dbReference type="GO" id="GO:0030286">
    <property type="term" value="C:dynein complex"/>
    <property type="evidence" value="ECO:0007669"/>
    <property type="project" value="UniProtKB-KW"/>
</dbReference>
<sequence>MADPKYANLPGIAFNEPDVYETGDLPEDDQAQFESEELCSDSVERIVVNPNAAYDKFKDKHVNTKGLDFSDRISRSRRVGYESGEFEILGEGCGVKETPQQKYQRLVNEIQELTQEVDAIQATTKDSNAEERLTPVVLAQQAAQLKQQLVSAHLDSLLGPHAHINLADPDGALARRLLTQLEVVKGSRGSAAGDGKPTASAKGPDGVVLYELHSRPEQEKFNESAKKENLSLDLCKLPGSFIASCYDLFSHFVFMLQGPLSAGVQGASLMATIELLQARVSALDSATLDQVEARLQSVLGKMNEIAKHKAAIEDAETQNKVSQLYDVVQKWDAVSTSVPQVVQRLVAVKELHEQAMQFGQLLTHLDTTQQMINNSLKDNNTLLTQVQQTMKENLVTVEENFATLDQRMKNLSK</sequence>
<reference evidence="6" key="1">
    <citation type="submission" date="2025-08" db="UniProtKB">
        <authorList>
            <consortium name="Ensembl"/>
        </authorList>
    </citation>
    <scope>IDENTIFICATION</scope>
</reference>
<comment type="subcellular location">
    <subcellularLocation>
        <location evidence="1">Cytoplasm</location>
    </subcellularLocation>
</comment>
<proteinExistence type="inferred from homology"/>
<gene>
    <name evidence="6" type="primary">dctn2</name>
</gene>
<keyword evidence="5" id="KW-0175">Coiled coil</keyword>
<dbReference type="GeneTree" id="ENSGT00390000003427"/>
<feature type="coiled-coil region" evidence="5">
    <location>
        <begin position="96"/>
        <end position="130"/>
    </location>
</feature>
<name>A0A8D0A4F9_SANLU</name>
<evidence type="ECO:0000256" key="5">
    <source>
        <dbReference type="SAM" id="Coils"/>
    </source>
</evidence>
<organism evidence="6 7">
    <name type="scientific">Sander lucioperca</name>
    <name type="common">Pike-perch</name>
    <name type="synonym">Perca lucioperca</name>
    <dbReference type="NCBI Taxonomy" id="283035"/>
    <lineage>
        <taxon>Eukaryota</taxon>
        <taxon>Metazoa</taxon>
        <taxon>Chordata</taxon>
        <taxon>Craniata</taxon>
        <taxon>Vertebrata</taxon>
        <taxon>Euteleostomi</taxon>
        <taxon>Actinopterygii</taxon>
        <taxon>Neopterygii</taxon>
        <taxon>Teleostei</taxon>
        <taxon>Neoteleostei</taxon>
        <taxon>Acanthomorphata</taxon>
        <taxon>Eupercaria</taxon>
        <taxon>Perciformes</taxon>
        <taxon>Percoidei</taxon>
        <taxon>Percidae</taxon>
        <taxon>Luciopercinae</taxon>
        <taxon>Sander</taxon>
    </lineage>
</organism>
<dbReference type="PANTHER" id="PTHR15346">
    <property type="entry name" value="DYNACTIN SUBUNIT"/>
    <property type="match status" value="1"/>
</dbReference>
<evidence type="ECO:0000313" key="6">
    <source>
        <dbReference type="Ensembl" id="ENSSLUP00000046730.1"/>
    </source>
</evidence>
<evidence type="ECO:0000256" key="1">
    <source>
        <dbReference type="ARBA" id="ARBA00004496"/>
    </source>
</evidence>
<dbReference type="GO" id="GO:0005869">
    <property type="term" value="C:dynactin complex"/>
    <property type="evidence" value="ECO:0007669"/>
    <property type="project" value="InterPro"/>
</dbReference>
<reference evidence="6" key="2">
    <citation type="submission" date="2025-09" db="UniProtKB">
        <authorList>
            <consortium name="Ensembl"/>
        </authorList>
    </citation>
    <scope>IDENTIFICATION</scope>
</reference>
<dbReference type="Proteomes" id="UP000694568">
    <property type="component" value="Unplaced"/>
</dbReference>
<protein>
    <submittedName>
        <fullName evidence="6">Dynactin 2 (p50)</fullName>
    </submittedName>
</protein>
<evidence type="ECO:0000256" key="4">
    <source>
        <dbReference type="ARBA" id="ARBA00023017"/>
    </source>
</evidence>